<keyword evidence="4 6" id="KW-0472">Membrane</keyword>
<evidence type="ECO:0000256" key="1">
    <source>
        <dbReference type="ARBA" id="ARBA00004141"/>
    </source>
</evidence>
<feature type="transmembrane region" description="Helical" evidence="6">
    <location>
        <begin position="326"/>
        <end position="344"/>
    </location>
</feature>
<feature type="transmembrane region" description="Helical" evidence="6">
    <location>
        <begin position="406"/>
        <end position="432"/>
    </location>
</feature>
<dbReference type="AlphaFoldDB" id="A0A7S1S6E4"/>
<dbReference type="PANTHER" id="PTHR45951:SF7">
    <property type="entry name" value="SSD DOMAIN-CONTAINING PROTEIN"/>
    <property type="match status" value="1"/>
</dbReference>
<dbReference type="GO" id="GO:0022857">
    <property type="term" value="F:transmembrane transporter activity"/>
    <property type="evidence" value="ECO:0007669"/>
    <property type="project" value="TreeGrafter"/>
</dbReference>
<keyword evidence="5" id="KW-0325">Glycoprotein</keyword>
<evidence type="ECO:0000256" key="6">
    <source>
        <dbReference type="SAM" id="Phobius"/>
    </source>
</evidence>
<evidence type="ECO:0000256" key="5">
    <source>
        <dbReference type="ARBA" id="ARBA00023180"/>
    </source>
</evidence>
<accession>A0A7S1S6E4</accession>
<dbReference type="InterPro" id="IPR004869">
    <property type="entry name" value="MMPL_dom"/>
</dbReference>
<evidence type="ECO:0000256" key="2">
    <source>
        <dbReference type="ARBA" id="ARBA00022692"/>
    </source>
</evidence>
<evidence type="ECO:0000256" key="4">
    <source>
        <dbReference type="ARBA" id="ARBA00023136"/>
    </source>
</evidence>
<feature type="transmembrane region" description="Helical" evidence="6">
    <location>
        <begin position="299"/>
        <end position="319"/>
    </location>
</feature>
<feature type="domain" description="Membrane transport protein MMPL" evidence="7">
    <location>
        <begin position="209"/>
        <end position="433"/>
    </location>
</feature>
<evidence type="ECO:0000259" key="7">
    <source>
        <dbReference type="Pfam" id="PF03176"/>
    </source>
</evidence>
<dbReference type="GO" id="GO:0016020">
    <property type="term" value="C:membrane"/>
    <property type="evidence" value="ECO:0007669"/>
    <property type="project" value="UniProtKB-SubCell"/>
</dbReference>
<organism evidence="8">
    <name type="scientific">Alexandrium catenella</name>
    <name type="common">Red tide dinoflagellate</name>
    <name type="synonym">Gonyaulax catenella</name>
    <dbReference type="NCBI Taxonomy" id="2925"/>
    <lineage>
        <taxon>Eukaryota</taxon>
        <taxon>Sar</taxon>
        <taxon>Alveolata</taxon>
        <taxon>Dinophyceae</taxon>
        <taxon>Gonyaulacales</taxon>
        <taxon>Pyrocystaceae</taxon>
        <taxon>Alexandrium</taxon>
    </lineage>
</organism>
<dbReference type="Pfam" id="PF03176">
    <property type="entry name" value="MMPL"/>
    <property type="match status" value="1"/>
</dbReference>
<keyword evidence="3 6" id="KW-1133">Transmembrane helix</keyword>
<dbReference type="Gene3D" id="1.20.1640.10">
    <property type="entry name" value="Multidrug efflux transporter AcrB transmembrane domain"/>
    <property type="match status" value="1"/>
</dbReference>
<dbReference type="PANTHER" id="PTHR45951">
    <property type="entry name" value="PROTEIN DISPATCHED-RELATED"/>
    <property type="match status" value="1"/>
</dbReference>
<comment type="subcellular location">
    <subcellularLocation>
        <location evidence="1">Membrane</location>
        <topology evidence="1">Multi-pass membrane protein</topology>
    </subcellularLocation>
</comment>
<feature type="transmembrane region" description="Helical" evidence="6">
    <location>
        <begin position="380"/>
        <end position="399"/>
    </location>
</feature>
<evidence type="ECO:0000256" key="3">
    <source>
        <dbReference type="ARBA" id="ARBA00022989"/>
    </source>
</evidence>
<sequence>MQLRLGPLKPVPLFFVAIMSAVAVQGAYFASRLTPPSKPEEWFPNNHMWVGISQFLGSTYYSADFEQYAETYFVWGLGEMDFGTFNEYKPDDHPATVRYDASFDLSTRAAQQAFLDTCQQLRTLRCDLPGCKGGQSSYVMQSGRSHAVSCVLEDFQRWLNATQSMSALPQGAAFVPLMERFRNEASPRDYAELPAIVAAHYHNIVGIVNGRLQHVAIKVRSNMLKMEPYGTGEKVRTLAQDFAQGLIPSMPASMKSLKVASQQFADFDLGQELVSGLFSGMAIAGPLTFVVLLLSTRNIVLALYAVISVASIVVCVLGFCKSAMDYDLGVGEAIAGIIVIGYSVDYVVHFAHTYCEAASEGHKTREARAIFTIENMGSTVFAGALTTAGSGVFMFFCLLTFFTKMALLICMTIFFSFLFSLCLFMGLCFLIGPENDFGNICCCLGTGNQVIAPAESAKDVLP</sequence>
<dbReference type="InterPro" id="IPR052081">
    <property type="entry name" value="Dispatched_Hh_regulator"/>
</dbReference>
<gene>
    <name evidence="8" type="ORF">ACAT0790_LOCUS62778</name>
</gene>
<evidence type="ECO:0000313" key="8">
    <source>
        <dbReference type="EMBL" id="CAD9186004.1"/>
    </source>
</evidence>
<dbReference type="SUPFAM" id="SSF82866">
    <property type="entry name" value="Multidrug efflux transporter AcrB transmembrane domain"/>
    <property type="match status" value="1"/>
</dbReference>
<dbReference type="EMBL" id="HBGE01105298">
    <property type="protein sequence ID" value="CAD9186004.1"/>
    <property type="molecule type" value="Transcribed_RNA"/>
</dbReference>
<name>A0A7S1S6E4_ALECA</name>
<proteinExistence type="predicted"/>
<feature type="transmembrane region" description="Helical" evidence="6">
    <location>
        <begin position="273"/>
        <end position="293"/>
    </location>
</feature>
<feature type="transmembrane region" description="Helical" evidence="6">
    <location>
        <begin position="12"/>
        <end position="30"/>
    </location>
</feature>
<protein>
    <recommendedName>
        <fullName evidence="7">Membrane transport protein MMPL domain-containing protein</fullName>
    </recommendedName>
</protein>
<reference evidence="8" key="1">
    <citation type="submission" date="2021-01" db="EMBL/GenBank/DDBJ databases">
        <authorList>
            <person name="Corre E."/>
            <person name="Pelletier E."/>
            <person name="Niang G."/>
            <person name="Scheremetjew M."/>
            <person name="Finn R."/>
            <person name="Kale V."/>
            <person name="Holt S."/>
            <person name="Cochrane G."/>
            <person name="Meng A."/>
            <person name="Brown T."/>
            <person name="Cohen L."/>
        </authorList>
    </citation>
    <scope>NUCLEOTIDE SEQUENCE</scope>
    <source>
        <strain evidence="8">OF101</strain>
    </source>
</reference>
<keyword evidence="2 6" id="KW-0812">Transmembrane</keyword>